<dbReference type="EMBL" id="VBOU01000105">
    <property type="protein sequence ID" value="TMQ52295.1"/>
    <property type="molecule type" value="Genomic_DNA"/>
</dbReference>
<gene>
    <name evidence="1" type="ORF">E6K74_12540</name>
</gene>
<dbReference type="Proteomes" id="UP000319829">
    <property type="component" value="Unassembled WGS sequence"/>
</dbReference>
<dbReference type="AlphaFoldDB" id="A0A538SLR9"/>
<comment type="caution">
    <text evidence="1">The sequence shown here is derived from an EMBL/GenBank/DDBJ whole genome shotgun (WGS) entry which is preliminary data.</text>
</comment>
<reference evidence="1 2" key="1">
    <citation type="journal article" date="2019" name="Nat. Microbiol.">
        <title>Mediterranean grassland soil C-N compound turnover is dependent on rainfall and depth, and is mediated by genomically divergent microorganisms.</title>
        <authorList>
            <person name="Diamond S."/>
            <person name="Andeer P.F."/>
            <person name="Li Z."/>
            <person name="Crits-Christoph A."/>
            <person name="Burstein D."/>
            <person name="Anantharaman K."/>
            <person name="Lane K.R."/>
            <person name="Thomas B.C."/>
            <person name="Pan C."/>
            <person name="Northen T.R."/>
            <person name="Banfield J.F."/>
        </authorList>
    </citation>
    <scope>NUCLEOTIDE SEQUENCE [LARGE SCALE GENOMIC DNA]</scope>
    <source>
        <strain evidence="1">WS_4</strain>
    </source>
</reference>
<organism evidence="1 2">
    <name type="scientific">Eiseniibacteriota bacterium</name>
    <dbReference type="NCBI Taxonomy" id="2212470"/>
    <lineage>
        <taxon>Bacteria</taxon>
        <taxon>Candidatus Eiseniibacteriota</taxon>
    </lineage>
</organism>
<evidence type="ECO:0000313" key="2">
    <source>
        <dbReference type="Proteomes" id="UP000319829"/>
    </source>
</evidence>
<accession>A0A538SLR9</accession>
<sequence length="352" mass="39998">MLGLIALAAPAWFIGAHCFSVRSQPTQRSAELLRVTADVKGYFRSPSSTYLTLPEWYIVYSTEEYASFVKSRAPSRFPYFAAIRQYWRSYKQVCRATRRVYPFDAGTHLMLGIIGLSFSVENAVKGGYENTVGVITEGIGFYHTDEDVFARKTAREYAEFMHTTPWYEFPFAGKLKALWKETPLWGPDVVRKWERRFALSVEYAVKAVYGGIIRWSTGAVYLPEDLVIHAWIVDAPDRIFNDDRLRKVKAVAPRSYIVTLPRYEAFTQAVTALVKQGVRFHDLAGNDEILLTAIAPRDWDYRLATGGLLFSDEILTDPAAKRIAVRVPVSSLHVILADLPTRGVSVEHLYDY</sequence>
<proteinExistence type="predicted"/>
<protein>
    <submittedName>
        <fullName evidence="1">Uncharacterized protein</fullName>
    </submittedName>
</protein>
<name>A0A538SLR9_UNCEI</name>
<evidence type="ECO:0000313" key="1">
    <source>
        <dbReference type="EMBL" id="TMQ52295.1"/>
    </source>
</evidence>